<reference evidence="3" key="1">
    <citation type="journal article" date="2021" name="ISME J.">
        <title>Evolutionary origin and ecological implication of a unique nif island in free-living Bradyrhizobium lineages.</title>
        <authorList>
            <person name="Tao J."/>
        </authorList>
    </citation>
    <scope>NUCLEOTIDE SEQUENCE [LARGE SCALE GENOMIC DNA]</scope>
    <source>
        <strain evidence="3">SZCCT0434</strain>
    </source>
</reference>
<feature type="domain" description="HTH merR-type" evidence="1">
    <location>
        <begin position="3"/>
        <end position="55"/>
    </location>
</feature>
<organism evidence="2 3">
    <name type="scientific">Bradyrhizobium jicamae</name>
    <dbReference type="NCBI Taxonomy" id="280332"/>
    <lineage>
        <taxon>Bacteria</taxon>
        <taxon>Pseudomonadati</taxon>
        <taxon>Pseudomonadota</taxon>
        <taxon>Alphaproteobacteria</taxon>
        <taxon>Hyphomicrobiales</taxon>
        <taxon>Nitrobacteraceae</taxon>
        <taxon>Bradyrhizobium</taxon>
    </lineage>
</organism>
<dbReference type="SUPFAM" id="SSF46955">
    <property type="entry name" value="Putative DNA-binding domain"/>
    <property type="match status" value="1"/>
</dbReference>
<evidence type="ECO:0000259" key="1">
    <source>
        <dbReference type="Pfam" id="PF13411"/>
    </source>
</evidence>
<dbReference type="Proteomes" id="UP001315278">
    <property type="component" value="Unassembled WGS sequence"/>
</dbReference>
<dbReference type="EMBL" id="JAFCJH010000001">
    <property type="protein sequence ID" value="MBR0794001.1"/>
    <property type="molecule type" value="Genomic_DNA"/>
</dbReference>
<keyword evidence="3" id="KW-1185">Reference proteome</keyword>
<gene>
    <name evidence="2" type="ORF">JQ615_01215</name>
</gene>
<dbReference type="InterPro" id="IPR000551">
    <property type="entry name" value="MerR-type_HTH_dom"/>
</dbReference>
<sequence length="139" mass="16140">MLNYLARQGYLVPTYFRSGRRGKTRYYSYRDLVIARLVQKLLDAGLELRRLKDGLKKLSRHGGWSENSSQKTLRLLATDGKNLYFLQARDTLLDLTRNGQLAFAFVLDISSARQDVERQLTADQLASFTFSNRRIKYAR</sequence>
<comment type="caution">
    <text evidence="2">The sequence shown here is derived from an EMBL/GenBank/DDBJ whole genome shotgun (WGS) entry which is preliminary data.</text>
</comment>
<protein>
    <submittedName>
        <fullName evidence="2">MerR family transcriptional regulator</fullName>
    </submittedName>
</protein>
<dbReference type="Gene3D" id="1.10.1660.10">
    <property type="match status" value="1"/>
</dbReference>
<name>A0ABS5FB42_9BRAD</name>
<accession>A0ABS5FB42</accession>
<dbReference type="InterPro" id="IPR009061">
    <property type="entry name" value="DNA-bd_dom_put_sf"/>
</dbReference>
<dbReference type="Pfam" id="PF13411">
    <property type="entry name" value="MerR_1"/>
    <property type="match status" value="1"/>
</dbReference>
<evidence type="ECO:0000313" key="3">
    <source>
        <dbReference type="Proteomes" id="UP001315278"/>
    </source>
</evidence>
<proteinExistence type="predicted"/>
<evidence type="ECO:0000313" key="2">
    <source>
        <dbReference type="EMBL" id="MBR0794001.1"/>
    </source>
</evidence>